<dbReference type="InterPro" id="IPR016755">
    <property type="entry name" value="UCP019302"/>
</dbReference>
<dbReference type="PIRSF" id="PIRSF019302">
    <property type="entry name" value="UCP019302"/>
    <property type="match status" value="1"/>
</dbReference>
<reference evidence="2" key="1">
    <citation type="journal article" date="2019" name="ISME J.">
        <title>Evolution in action: habitat transition from sediment to the pelagial leads to genome streamlining in Methylophilaceae.</title>
        <authorList>
            <person name="Salcher M."/>
            <person name="Schaefle D."/>
            <person name="Kaspar M."/>
            <person name="Neuenschwander S.M."/>
            <person name="Ghai R."/>
        </authorList>
    </citation>
    <scope>NUCLEOTIDE SEQUENCE [LARGE SCALE GENOMIC DNA]</scope>
    <source>
        <strain evidence="2">MMS-M-51</strain>
    </source>
</reference>
<dbReference type="EMBL" id="CP040946">
    <property type="protein sequence ID" value="QDC44870.1"/>
    <property type="molecule type" value="Genomic_DNA"/>
</dbReference>
<keyword evidence="2" id="KW-1185">Reference proteome</keyword>
<evidence type="ECO:0000313" key="1">
    <source>
        <dbReference type="EMBL" id="QDC44870.1"/>
    </source>
</evidence>
<dbReference type="RefSeq" id="WP_140004199.1">
    <property type="nucleotide sequence ID" value="NZ_CP040946.1"/>
</dbReference>
<evidence type="ECO:0000313" key="2">
    <source>
        <dbReference type="Proteomes" id="UP000311008"/>
    </source>
</evidence>
<dbReference type="Pfam" id="PF10084">
    <property type="entry name" value="DUF2322"/>
    <property type="match status" value="1"/>
</dbReference>
<dbReference type="AlphaFoldDB" id="A0A5B8CUR2"/>
<name>A0A5B8CUR2_9PROT</name>
<dbReference type="OrthoDB" id="7596112at2"/>
<dbReference type="KEGG" id="mmec:FIU01_10290"/>
<dbReference type="Proteomes" id="UP000311008">
    <property type="component" value="Chromosome"/>
</dbReference>
<organism evidence="1 2">
    <name type="scientific">Methylophilus medardicus</name>
    <dbReference type="NCBI Taxonomy" id="2588534"/>
    <lineage>
        <taxon>Bacteria</taxon>
        <taxon>Pseudomonadati</taxon>
        <taxon>Pseudomonadota</taxon>
        <taxon>Betaproteobacteria</taxon>
        <taxon>Nitrosomonadales</taxon>
        <taxon>Methylophilaceae</taxon>
        <taxon>Methylophilus</taxon>
    </lineage>
</organism>
<protein>
    <submittedName>
        <fullName evidence="1">DUF2322 family protein</fullName>
    </submittedName>
</protein>
<sequence>MQKFSDNLLTLDSADHVKRIELYDENNQPAGVLENKPGTQGSIKVYHHLFKVFGELNTDAAVEGLALYAEHTDDAEDHPGKHPNIDRLLTVLDKDQTLTIKLITNE</sequence>
<accession>A0A5B8CUR2</accession>
<proteinExistence type="predicted"/>
<gene>
    <name evidence="1" type="ORF">FIU01_10290</name>
</gene>